<feature type="signal peptide" evidence="1">
    <location>
        <begin position="1"/>
        <end position="18"/>
    </location>
</feature>
<dbReference type="EMBL" id="GBRH01227888">
    <property type="protein sequence ID" value="JAD70007.1"/>
    <property type="molecule type" value="Transcribed_RNA"/>
</dbReference>
<name>A0A0A9CET3_ARUDO</name>
<evidence type="ECO:0000256" key="1">
    <source>
        <dbReference type="SAM" id="SignalP"/>
    </source>
</evidence>
<reference evidence="2" key="2">
    <citation type="journal article" date="2015" name="Data Brief">
        <title>Shoot transcriptome of the giant reed, Arundo donax.</title>
        <authorList>
            <person name="Barrero R.A."/>
            <person name="Guerrero F.D."/>
            <person name="Moolhuijzen P."/>
            <person name="Goolsby J.A."/>
            <person name="Tidwell J."/>
            <person name="Bellgard S.E."/>
            <person name="Bellgard M.I."/>
        </authorList>
    </citation>
    <scope>NUCLEOTIDE SEQUENCE</scope>
    <source>
        <tissue evidence="2">Shoot tissue taken approximately 20 cm above the soil surface</tissue>
    </source>
</reference>
<dbReference type="AlphaFoldDB" id="A0A0A9CET3"/>
<protein>
    <submittedName>
        <fullName evidence="2">Uncharacterized protein</fullName>
    </submittedName>
</protein>
<accession>A0A0A9CET3</accession>
<evidence type="ECO:0000313" key="2">
    <source>
        <dbReference type="EMBL" id="JAD70007.1"/>
    </source>
</evidence>
<reference evidence="2" key="1">
    <citation type="submission" date="2014-09" db="EMBL/GenBank/DDBJ databases">
        <authorList>
            <person name="Magalhaes I.L.F."/>
            <person name="Oliveira U."/>
            <person name="Santos F.R."/>
            <person name="Vidigal T.H.D.A."/>
            <person name="Brescovit A.D."/>
            <person name="Santos A.J."/>
        </authorList>
    </citation>
    <scope>NUCLEOTIDE SEQUENCE</scope>
    <source>
        <tissue evidence="2">Shoot tissue taken approximately 20 cm above the soil surface</tissue>
    </source>
</reference>
<feature type="chain" id="PRO_5002063302" evidence="1">
    <location>
        <begin position="19"/>
        <end position="35"/>
    </location>
</feature>
<keyword evidence="1" id="KW-0732">Signal</keyword>
<proteinExistence type="predicted"/>
<sequence length="35" mass="4216">MEILWFFIFSEIILRIHANLQSLTLYACLDKNMID</sequence>
<organism evidence="2">
    <name type="scientific">Arundo donax</name>
    <name type="common">Giant reed</name>
    <name type="synonym">Donax arundinaceus</name>
    <dbReference type="NCBI Taxonomy" id="35708"/>
    <lineage>
        <taxon>Eukaryota</taxon>
        <taxon>Viridiplantae</taxon>
        <taxon>Streptophyta</taxon>
        <taxon>Embryophyta</taxon>
        <taxon>Tracheophyta</taxon>
        <taxon>Spermatophyta</taxon>
        <taxon>Magnoliopsida</taxon>
        <taxon>Liliopsida</taxon>
        <taxon>Poales</taxon>
        <taxon>Poaceae</taxon>
        <taxon>PACMAD clade</taxon>
        <taxon>Arundinoideae</taxon>
        <taxon>Arundineae</taxon>
        <taxon>Arundo</taxon>
    </lineage>
</organism>